<dbReference type="PANTHER" id="PTHR48111:SF36">
    <property type="entry name" value="TRANSCRIPTIONAL REGULATORY PROTEIN CUTR"/>
    <property type="match status" value="1"/>
</dbReference>
<evidence type="ECO:0000313" key="7">
    <source>
        <dbReference type="Proteomes" id="UP000029055"/>
    </source>
</evidence>
<dbReference type="GO" id="GO:0000976">
    <property type="term" value="F:transcription cis-regulatory region binding"/>
    <property type="evidence" value="ECO:0007669"/>
    <property type="project" value="TreeGrafter"/>
</dbReference>
<feature type="modified residue" description="4-aspartylphosphate" evidence="2">
    <location>
        <position position="71"/>
    </location>
</feature>
<evidence type="ECO:0000313" key="6">
    <source>
        <dbReference type="EMBL" id="KFJ05183.1"/>
    </source>
</evidence>
<dbReference type="InterPro" id="IPR016032">
    <property type="entry name" value="Sig_transdc_resp-reg_C-effctor"/>
</dbReference>
<comment type="caution">
    <text evidence="6">The sequence shown here is derived from an EMBL/GenBank/DDBJ whole genome shotgun (WGS) entry which is preliminary data.</text>
</comment>
<dbReference type="RefSeq" id="WP_024464099.1">
    <property type="nucleotide sequence ID" value="NZ_CP062939.1"/>
</dbReference>
<dbReference type="AlphaFoldDB" id="A0A087EBN2"/>
<dbReference type="SUPFAM" id="SSF46894">
    <property type="entry name" value="C-terminal effector domain of the bipartite response regulators"/>
    <property type="match status" value="1"/>
</dbReference>
<name>A0A087EBN2_9BIFI</name>
<evidence type="ECO:0000256" key="1">
    <source>
        <dbReference type="ARBA" id="ARBA00023125"/>
    </source>
</evidence>
<dbReference type="PROSITE" id="PS51755">
    <property type="entry name" value="OMPR_PHOB"/>
    <property type="match status" value="1"/>
</dbReference>
<accession>A0A087EBN2</accession>
<dbReference type="PROSITE" id="PS50110">
    <property type="entry name" value="RESPONSE_REGULATORY"/>
    <property type="match status" value="1"/>
</dbReference>
<dbReference type="GO" id="GO:0032993">
    <property type="term" value="C:protein-DNA complex"/>
    <property type="evidence" value="ECO:0007669"/>
    <property type="project" value="TreeGrafter"/>
</dbReference>
<dbReference type="InterPro" id="IPR001867">
    <property type="entry name" value="OmpR/PhoB-type_DNA-bd"/>
</dbReference>
<dbReference type="SMART" id="SM00448">
    <property type="entry name" value="REC"/>
    <property type="match status" value="1"/>
</dbReference>
<dbReference type="SUPFAM" id="SSF52172">
    <property type="entry name" value="CheY-like"/>
    <property type="match status" value="1"/>
</dbReference>
<dbReference type="Pfam" id="PF00072">
    <property type="entry name" value="Response_reg"/>
    <property type="match status" value="1"/>
</dbReference>
<dbReference type="InterPro" id="IPR036388">
    <property type="entry name" value="WH-like_DNA-bd_sf"/>
</dbReference>
<feature type="DNA-binding region" description="OmpR/PhoB-type" evidence="3">
    <location>
        <begin position="144"/>
        <end position="237"/>
    </location>
</feature>
<dbReference type="InterPro" id="IPR011006">
    <property type="entry name" value="CheY-like_superfamily"/>
</dbReference>
<dbReference type="EMBL" id="JGZR01000001">
    <property type="protein sequence ID" value="KFJ05183.1"/>
    <property type="molecule type" value="Genomic_DNA"/>
</dbReference>
<organism evidence="6 7">
    <name type="scientific">Bifidobacterium subtile</name>
    <dbReference type="NCBI Taxonomy" id="77635"/>
    <lineage>
        <taxon>Bacteria</taxon>
        <taxon>Bacillati</taxon>
        <taxon>Actinomycetota</taxon>
        <taxon>Actinomycetes</taxon>
        <taxon>Bifidobacteriales</taxon>
        <taxon>Bifidobacteriaceae</taxon>
        <taxon>Bifidobacterium</taxon>
    </lineage>
</organism>
<protein>
    <submittedName>
        <fullName evidence="6">Response regulator receiver</fullName>
    </submittedName>
</protein>
<dbReference type="GO" id="GO:0006355">
    <property type="term" value="P:regulation of DNA-templated transcription"/>
    <property type="evidence" value="ECO:0007669"/>
    <property type="project" value="InterPro"/>
</dbReference>
<dbReference type="Gene3D" id="3.40.50.2300">
    <property type="match status" value="1"/>
</dbReference>
<reference evidence="6 7" key="1">
    <citation type="submission" date="2014-03" db="EMBL/GenBank/DDBJ databases">
        <title>Genomics of Bifidobacteria.</title>
        <authorList>
            <person name="Ventura M."/>
            <person name="Milani C."/>
            <person name="Lugli G.A."/>
        </authorList>
    </citation>
    <scope>NUCLEOTIDE SEQUENCE [LARGE SCALE GENOMIC DNA]</scope>
    <source>
        <strain evidence="6 7">LMG 11597</strain>
    </source>
</reference>
<gene>
    <name evidence="6" type="ORF">BISU_1300</name>
</gene>
<dbReference type="InterPro" id="IPR039420">
    <property type="entry name" value="WalR-like"/>
</dbReference>
<dbReference type="GO" id="GO:0005829">
    <property type="term" value="C:cytosol"/>
    <property type="evidence" value="ECO:0007669"/>
    <property type="project" value="TreeGrafter"/>
</dbReference>
<evidence type="ECO:0000256" key="3">
    <source>
        <dbReference type="PROSITE-ProRule" id="PRU01091"/>
    </source>
</evidence>
<dbReference type="Gene3D" id="1.10.10.10">
    <property type="entry name" value="Winged helix-like DNA-binding domain superfamily/Winged helix DNA-binding domain"/>
    <property type="match status" value="1"/>
</dbReference>
<keyword evidence="2" id="KW-0597">Phosphoprotein</keyword>
<sequence>MTDDTQQMTSYALNDPAKLLQPRLLLLEDDERLGQITKELLDDEYRVEWVTSGAQAKSRFAAGSFDAAIVDRRLPDMDGLELVRSLRASGVTTPVLILTALGAVGDIVDGLDGGANDYLTKPFSFKELDARLRAMLRGYDAERGDSYGIGDWVFHAHTAMAESPQGDLVPLTAAEAALLKVMCDSPDHVFSRAELLGTAFRPDAVEGTVDTYVSYIRQKTTRDIILTVRGKGYVLGRPEE</sequence>
<dbReference type="Pfam" id="PF00486">
    <property type="entry name" value="Trans_reg_C"/>
    <property type="match status" value="1"/>
</dbReference>
<proteinExistence type="predicted"/>
<dbReference type="CDD" id="cd00383">
    <property type="entry name" value="trans_reg_C"/>
    <property type="match status" value="1"/>
</dbReference>
<feature type="domain" description="Response regulatory" evidence="4">
    <location>
        <begin position="23"/>
        <end position="136"/>
    </location>
</feature>
<keyword evidence="7" id="KW-1185">Reference proteome</keyword>
<evidence type="ECO:0000256" key="2">
    <source>
        <dbReference type="PROSITE-ProRule" id="PRU00169"/>
    </source>
</evidence>
<evidence type="ECO:0000259" key="4">
    <source>
        <dbReference type="PROSITE" id="PS50110"/>
    </source>
</evidence>
<dbReference type="GO" id="GO:0000156">
    <property type="term" value="F:phosphorelay response regulator activity"/>
    <property type="evidence" value="ECO:0007669"/>
    <property type="project" value="TreeGrafter"/>
</dbReference>
<dbReference type="eggNOG" id="COG0745">
    <property type="taxonomic scope" value="Bacteria"/>
</dbReference>
<dbReference type="STRING" id="77635.BISU_1300"/>
<feature type="domain" description="OmpR/PhoB-type" evidence="5">
    <location>
        <begin position="144"/>
        <end position="237"/>
    </location>
</feature>
<dbReference type="Proteomes" id="UP000029055">
    <property type="component" value="Unassembled WGS sequence"/>
</dbReference>
<keyword evidence="1 3" id="KW-0238">DNA-binding</keyword>
<evidence type="ECO:0000259" key="5">
    <source>
        <dbReference type="PROSITE" id="PS51755"/>
    </source>
</evidence>
<dbReference type="PANTHER" id="PTHR48111">
    <property type="entry name" value="REGULATOR OF RPOS"/>
    <property type="match status" value="1"/>
</dbReference>
<dbReference type="InterPro" id="IPR001789">
    <property type="entry name" value="Sig_transdc_resp-reg_receiver"/>
</dbReference>
<dbReference type="SMART" id="SM00862">
    <property type="entry name" value="Trans_reg_C"/>
    <property type="match status" value="1"/>
</dbReference>